<reference evidence="2" key="1">
    <citation type="submission" date="2016-11" db="UniProtKB">
        <authorList>
            <consortium name="WormBaseParasite"/>
        </authorList>
    </citation>
    <scope>IDENTIFICATION</scope>
</reference>
<evidence type="ECO:0000313" key="1">
    <source>
        <dbReference type="Proteomes" id="UP000095287"/>
    </source>
</evidence>
<dbReference type="Proteomes" id="UP000095287">
    <property type="component" value="Unplaced"/>
</dbReference>
<protein>
    <submittedName>
        <fullName evidence="2">Uncharacterized protein</fullName>
    </submittedName>
</protein>
<accession>A0A1I8AW38</accession>
<evidence type="ECO:0000313" key="2">
    <source>
        <dbReference type="WBParaSite" id="L893_g9683.t1"/>
    </source>
</evidence>
<sequence>MAAVPFDHLVGSRCDVHWPARFTVHPNICVLSHFKKILSSVFSVLVGRILPSARLLPSLAFRSRLSPRCRPLAPFLLKLLPSFSCPERLFSIVRFTVALLLAYF</sequence>
<proteinExistence type="predicted"/>
<organism evidence="1 2">
    <name type="scientific">Steinernema glaseri</name>
    <dbReference type="NCBI Taxonomy" id="37863"/>
    <lineage>
        <taxon>Eukaryota</taxon>
        <taxon>Metazoa</taxon>
        <taxon>Ecdysozoa</taxon>
        <taxon>Nematoda</taxon>
        <taxon>Chromadorea</taxon>
        <taxon>Rhabditida</taxon>
        <taxon>Tylenchina</taxon>
        <taxon>Panagrolaimomorpha</taxon>
        <taxon>Strongyloidoidea</taxon>
        <taxon>Steinernematidae</taxon>
        <taxon>Steinernema</taxon>
    </lineage>
</organism>
<name>A0A1I8AW38_9BILA</name>
<dbReference type="WBParaSite" id="L893_g9683.t1">
    <property type="protein sequence ID" value="L893_g9683.t1"/>
    <property type="gene ID" value="L893_g9683"/>
</dbReference>
<dbReference type="AlphaFoldDB" id="A0A1I8AW38"/>
<keyword evidence="1" id="KW-1185">Reference proteome</keyword>